<reference evidence="2 3" key="1">
    <citation type="journal article" date="2018" name="Mol. Biol. Evol.">
        <title>Broad Genomic Sampling Reveals a Smut Pathogenic Ancestry of the Fungal Clade Ustilaginomycotina.</title>
        <authorList>
            <person name="Kijpornyongpan T."/>
            <person name="Mondo S.J."/>
            <person name="Barry K."/>
            <person name="Sandor L."/>
            <person name="Lee J."/>
            <person name="Lipzen A."/>
            <person name="Pangilinan J."/>
            <person name="LaButti K."/>
            <person name="Hainaut M."/>
            <person name="Henrissat B."/>
            <person name="Grigoriev I.V."/>
            <person name="Spatafora J.W."/>
            <person name="Aime M.C."/>
        </authorList>
    </citation>
    <scope>NUCLEOTIDE SEQUENCE [LARGE SCALE GENOMIC DNA]</scope>
    <source>
        <strain evidence="2 3">MCA 4658</strain>
    </source>
</reference>
<organism evidence="2 3">
    <name type="scientific">Ceraceosorus guamensis</name>
    <dbReference type="NCBI Taxonomy" id="1522189"/>
    <lineage>
        <taxon>Eukaryota</taxon>
        <taxon>Fungi</taxon>
        <taxon>Dikarya</taxon>
        <taxon>Basidiomycota</taxon>
        <taxon>Ustilaginomycotina</taxon>
        <taxon>Exobasidiomycetes</taxon>
        <taxon>Ceraceosorales</taxon>
        <taxon>Ceraceosoraceae</taxon>
        <taxon>Ceraceosorus</taxon>
    </lineage>
</organism>
<dbReference type="InParanoid" id="A0A316WE24"/>
<dbReference type="RefSeq" id="XP_025373203.1">
    <property type="nucleotide sequence ID" value="XM_025517668.1"/>
</dbReference>
<evidence type="ECO:0000256" key="1">
    <source>
        <dbReference type="SAM" id="MobiDB-lite"/>
    </source>
</evidence>
<feature type="compositionally biased region" description="Basic and acidic residues" evidence="1">
    <location>
        <begin position="1"/>
        <end position="12"/>
    </location>
</feature>
<dbReference type="EMBL" id="KZ819352">
    <property type="protein sequence ID" value="PWN46043.1"/>
    <property type="molecule type" value="Genomic_DNA"/>
</dbReference>
<gene>
    <name evidence="2" type="ORF">IE81DRAFT_81312</name>
</gene>
<keyword evidence="3" id="KW-1185">Reference proteome</keyword>
<accession>A0A316WE24</accession>
<name>A0A316WE24_9BASI</name>
<sequence length="159" mass="18398">MGLPREVEDTRLSSRQPHQAQLGARASSVRDIKWHSFRTRKASWAARRSSIGYGICTWMSARLDHVLLYSRLTTRDSRMQRPDVGRASYVESHVRSGSYTLPIDLRLTLPKSDFEPVRLRVKRIGASRLTLLCCCATHAWWRGGDDRLMRPPRSRRCFD</sequence>
<dbReference type="AlphaFoldDB" id="A0A316WE24"/>
<dbReference type="Proteomes" id="UP000245783">
    <property type="component" value="Unassembled WGS sequence"/>
</dbReference>
<evidence type="ECO:0000313" key="3">
    <source>
        <dbReference type="Proteomes" id="UP000245783"/>
    </source>
</evidence>
<evidence type="ECO:0000313" key="2">
    <source>
        <dbReference type="EMBL" id="PWN46043.1"/>
    </source>
</evidence>
<dbReference type="GeneID" id="37039538"/>
<feature type="region of interest" description="Disordered" evidence="1">
    <location>
        <begin position="1"/>
        <end position="26"/>
    </location>
</feature>
<protein>
    <submittedName>
        <fullName evidence="2">Uncharacterized protein</fullName>
    </submittedName>
</protein>
<proteinExistence type="predicted"/>